<organism evidence="2 4">
    <name type="scientific">Heyndrickxia ginsengihumi</name>
    <dbReference type="NCBI Taxonomy" id="363870"/>
    <lineage>
        <taxon>Bacteria</taxon>
        <taxon>Bacillati</taxon>
        <taxon>Bacillota</taxon>
        <taxon>Bacilli</taxon>
        <taxon>Bacillales</taxon>
        <taxon>Bacillaceae</taxon>
        <taxon>Heyndrickxia</taxon>
    </lineage>
</organism>
<gene>
    <name evidence="3" type="ORF">G4D61_03325</name>
    <name evidence="2" type="ORF">NG54_02025</name>
</gene>
<reference evidence="2 4" key="1">
    <citation type="submission" date="2014-10" db="EMBL/GenBank/DDBJ databases">
        <title>Draft genome of phytase producing Bacillus ginsengihumi strain M2.11.</title>
        <authorList>
            <person name="Toymentseva A."/>
            <person name="Boulygina E.A."/>
            <person name="Kazakov S.V."/>
            <person name="Kayumov I."/>
            <person name="Suleimanova A.D."/>
            <person name="Mardanova A.M."/>
            <person name="Maria S.N."/>
            <person name="Sergey M.Y."/>
            <person name="Sharipova M.R."/>
        </authorList>
    </citation>
    <scope>NUCLEOTIDE SEQUENCE [LARGE SCALE GENOMIC DNA]</scope>
    <source>
        <strain evidence="2 4">M2.11</strain>
    </source>
</reference>
<dbReference type="Proteomes" id="UP000476934">
    <property type="component" value="Unassembled WGS sequence"/>
</dbReference>
<dbReference type="Proteomes" id="UP000030588">
    <property type="component" value="Unassembled WGS sequence"/>
</dbReference>
<dbReference type="PANTHER" id="PTHR43861">
    <property type="entry name" value="TRANS-ACONITATE 2-METHYLTRANSFERASE-RELATED"/>
    <property type="match status" value="1"/>
</dbReference>
<dbReference type="RefSeq" id="WP_025728970.1">
    <property type="nucleotide sequence ID" value="NZ_JAAIWK010000003.1"/>
</dbReference>
<keyword evidence="3" id="KW-0808">Transferase</keyword>
<dbReference type="GO" id="GO:0032259">
    <property type="term" value="P:methylation"/>
    <property type="evidence" value="ECO:0007669"/>
    <property type="project" value="UniProtKB-KW"/>
</dbReference>
<evidence type="ECO:0000313" key="5">
    <source>
        <dbReference type="Proteomes" id="UP000476934"/>
    </source>
</evidence>
<dbReference type="STRING" id="363870.NG54_02025"/>
<evidence type="ECO:0000259" key="1">
    <source>
        <dbReference type="Pfam" id="PF13847"/>
    </source>
</evidence>
<evidence type="ECO:0000313" key="4">
    <source>
        <dbReference type="Proteomes" id="UP000030588"/>
    </source>
</evidence>
<dbReference type="InterPro" id="IPR025714">
    <property type="entry name" value="Methyltranfer_dom"/>
</dbReference>
<accession>A0A0A6VGP8</accession>
<evidence type="ECO:0000313" key="2">
    <source>
        <dbReference type="EMBL" id="KHD86623.1"/>
    </source>
</evidence>
<dbReference type="GO" id="GO:0008168">
    <property type="term" value="F:methyltransferase activity"/>
    <property type="evidence" value="ECO:0007669"/>
    <property type="project" value="UniProtKB-KW"/>
</dbReference>
<comment type="caution">
    <text evidence="2">The sequence shown here is derived from an EMBL/GenBank/DDBJ whole genome shotgun (WGS) entry which is preliminary data.</text>
</comment>
<name>A0A0A6VGP8_9BACI</name>
<evidence type="ECO:0000313" key="3">
    <source>
        <dbReference type="EMBL" id="NEY19000.1"/>
    </source>
</evidence>
<keyword evidence="5" id="KW-1185">Reference proteome</keyword>
<dbReference type="SUPFAM" id="SSF53335">
    <property type="entry name" value="S-adenosyl-L-methionine-dependent methyltransferases"/>
    <property type="match status" value="1"/>
</dbReference>
<dbReference type="EMBL" id="JAAIWK010000003">
    <property type="protein sequence ID" value="NEY19000.1"/>
    <property type="molecule type" value="Genomic_DNA"/>
</dbReference>
<dbReference type="EMBL" id="JRUN01000003">
    <property type="protein sequence ID" value="KHD86623.1"/>
    <property type="molecule type" value="Genomic_DNA"/>
</dbReference>
<dbReference type="CDD" id="cd02440">
    <property type="entry name" value="AdoMet_MTases"/>
    <property type="match status" value="1"/>
</dbReference>
<reference evidence="3" key="2">
    <citation type="submission" date="2020-02" db="EMBL/GenBank/DDBJ databases">
        <authorList>
            <person name="Feng H."/>
        </authorList>
    </citation>
    <scope>NUCLEOTIDE SEQUENCE [LARGE SCALE GENOMIC DNA]</scope>
    <source>
        <strain evidence="3">Gsoil 114</strain>
    </source>
</reference>
<sequence>MPIDFHNEDNRSTYSSREADISWTKKILKICEVKDKKVLDMGCGGGIYSKAFAHMGAASVTGIDFSQQLLSSARENCKSYANIHFYLGDVLNTRLEEKQYDIILSRAVIHHLSDLNSCFSEIFRLLKPDGICLIQDRTPEDCLLEGSPTHIRGYFFAKYPSLINKEISRRYTSNVVTQALQTVGFDDIEEHYLWETRKKYTSKEELTADLLNRTGRSILHELNDKQLKALVEYIQLHLNNNEEIIEKDRWTIWKAIKM</sequence>
<reference evidence="3 5" key="3">
    <citation type="submission" date="2020-03" db="EMBL/GenBank/DDBJ databases">
        <title>Bacillus aquiflavi sp. nov., isolated from yellow water of strong flavor Chinese baijiu in Yibin region of China.</title>
        <authorList>
            <person name="Xie J."/>
        </authorList>
    </citation>
    <scope>NUCLEOTIDE SEQUENCE [LARGE SCALE GENOMIC DNA]</scope>
    <source>
        <strain evidence="3 5">Gsoil 114</strain>
    </source>
</reference>
<keyword evidence="3" id="KW-0489">Methyltransferase</keyword>
<dbReference type="Gene3D" id="3.40.50.150">
    <property type="entry name" value="Vaccinia Virus protein VP39"/>
    <property type="match status" value="1"/>
</dbReference>
<proteinExistence type="predicted"/>
<dbReference type="InterPro" id="IPR029063">
    <property type="entry name" value="SAM-dependent_MTases_sf"/>
</dbReference>
<dbReference type="Pfam" id="PF13847">
    <property type="entry name" value="Methyltransf_31"/>
    <property type="match status" value="1"/>
</dbReference>
<protein>
    <submittedName>
        <fullName evidence="3">Class I SAM-dependent methyltransferase</fullName>
    </submittedName>
</protein>
<dbReference type="OrthoDB" id="9791837at2"/>
<dbReference type="AlphaFoldDB" id="A0A0A6VGP8"/>
<feature type="domain" description="Methyltransferase" evidence="1">
    <location>
        <begin position="34"/>
        <end position="138"/>
    </location>
</feature>